<dbReference type="Proteomes" id="UP000000422">
    <property type="component" value="Chromosome"/>
</dbReference>
<dbReference type="AlphaFoldDB" id="Q7MQV9"/>
<dbReference type="RefSeq" id="WP_011139753.1">
    <property type="nucleotide sequence ID" value="NC_005090.1"/>
</dbReference>
<dbReference type="Pfam" id="PF04773">
    <property type="entry name" value="FecR"/>
    <property type="match status" value="1"/>
</dbReference>
<reference evidence="2 3" key="1">
    <citation type="journal article" date="2003" name="Proc. Natl. Acad. Sci. U.S.A.">
        <title>Complete genome sequence and analysis of Wolinella succinogenes.</title>
        <authorList>
            <person name="Baar C."/>
            <person name="Eppinger M."/>
            <person name="Raddatz G."/>
            <person name="Simon JM."/>
            <person name="Lanz C."/>
            <person name="Klimmek O."/>
            <person name="Nandakumar R."/>
            <person name="Gross R."/>
            <person name="Rosinus A."/>
            <person name="Keller H."/>
            <person name="Jagtap P."/>
            <person name="Linke B."/>
            <person name="Meyer F."/>
            <person name="Lederer H."/>
            <person name="Schuster S.C."/>
        </authorList>
    </citation>
    <scope>NUCLEOTIDE SEQUENCE [LARGE SCALE GENOMIC DNA]</scope>
    <source>
        <strain evidence="3">ATCC 29543 / DSM 1740 / CCUG 13145 / JCM 31913 / LMG 7466 / NCTC 11488 / FDC 602W</strain>
    </source>
</reference>
<evidence type="ECO:0000259" key="1">
    <source>
        <dbReference type="Pfam" id="PF04773"/>
    </source>
</evidence>
<sequence>MEGQRVIARIIMACLFLFSALGAEIGNITLLVGSAEIERGAERLQASTGTVLEEKDTIRTAASSKVQLTFKDKTVITLGPDSLFLIQEYLSDSSSPKAKFSITQGAFKAITGQIGKVAPQNFNLETKTATIGIRGTILGGEIGSTPNGEPLDTLYCFDGSIVVASLHPTAGISSSVVVLNPGEMTRLAFASPPSPPAPISPQQMNQFNSSLGGGLGASRGLETGGGMGGLSPSPLSSLGLLGGAGSGFEGVGSQAGLMQSMALQSMQGDRMAQLADLINPPEPNLTFSYLTKTSVNGVAADIEQVEASLTSGASVADRIDVTYSHDDGNGGKITETLSSDDLASSPDWQESYVNDDVLRYFMLYRAHTDSLVAGGTPLSTSQVASLSGVAQFFNPEDSCYYGGDCSDMVGLSSNLAINYDNKELLEVTMDEWGGITLLVGKIGANGSIASSTKRVGQSLSWVVNTDFFFPEESTSVSGRLYGEENNYILGALSQMNSMGGVSVESYAARAYQNPYLNVPTTGKLELQGYGVSFYNPGSGLRWGISDEVTISLARSSGGSTAGTNIDLMGGRSSELSSVNFSSATHRAYITDEYFAILDTTSGSEKWIVAIPSNAELTGYDSWGDYVSWGYWGAYDAGDVTKPSVNYWVAGKDKDLAASYIDSLIASVDMNSYTYKGIILGQVTNGWGEVSPILNGTVTLRFDFGGGANSLLDSSKIAFSAGGNSWMLNPSSDAPVSNGTFFSSLDGTVGGNSIDSGSMKGSFFGSNAEAVAGAFSAKGTVSGYEHEAVGVFKALYQQP</sequence>
<dbReference type="eggNOG" id="COG4254">
    <property type="taxonomic scope" value="Bacteria"/>
</dbReference>
<dbReference type="KEGG" id="wsu:WS1968"/>
<evidence type="ECO:0000313" key="2">
    <source>
        <dbReference type="EMBL" id="CAE10971.1"/>
    </source>
</evidence>
<protein>
    <recommendedName>
        <fullName evidence="1">FecR protein domain-containing protein</fullName>
    </recommendedName>
</protein>
<name>Q7MQV9_WOLSU</name>
<dbReference type="HOGENOM" id="CLU_352296_0_0_7"/>
<feature type="domain" description="FecR protein" evidence="1">
    <location>
        <begin position="56"/>
        <end position="138"/>
    </location>
</feature>
<dbReference type="InterPro" id="IPR006860">
    <property type="entry name" value="FecR"/>
</dbReference>
<dbReference type="InterPro" id="IPR011250">
    <property type="entry name" value="OMP/PagP_B-barrel"/>
</dbReference>
<gene>
    <name evidence="2" type="ordered locus">WS1968</name>
</gene>
<proteinExistence type="predicted"/>
<dbReference type="Gene3D" id="2.40.160.90">
    <property type="match status" value="1"/>
</dbReference>
<dbReference type="EMBL" id="BX571662">
    <property type="protein sequence ID" value="CAE10971.1"/>
    <property type="molecule type" value="Genomic_DNA"/>
</dbReference>
<keyword evidence="3" id="KW-1185">Reference proteome</keyword>
<accession>Q7MQV9</accession>
<dbReference type="PANTHER" id="PTHR38731">
    <property type="entry name" value="LIPL45-RELATED LIPOPROTEIN-RELATED"/>
    <property type="match status" value="1"/>
</dbReference>
<dbReference type="SUPFAM" id="SSF56925">
    <property type="entry name" value="OMPA-like"/>
    <property type="match status" value="1"/>
</dbReference>
<evidence type="ECO:0000313" key="3">
    <source>
        <dbReference type="Proteomes" id="UP000000422"/>
    </source>
</evidence>
<organism evidence="3">
    <name type="scientific">Wolinella succinogenes (strain ATCC 29543 / DSM 1740 / CCUG 13145 / JCM 31913 / LMG 7466 / NCTC 11488 / FDC 602W)</name>
    <name type="common">Vibrio succinogenes</name>
    <dbReference type="NCBI Taxonomy" id="273121"/>
    <lineage>
        <taxon>Bacteria</taxon>
        <taxon>Pseudomonadati</taxon>
        <taxon>Campylobacterota</taxon>
        <taxon>Epsilonproteobacteria</taxon>
        <taxon>Campylobacterales</taxon>
        <taxon>Helicobacteraceae</taxon>
        <taxon>Wolinella</taxon>
    </lineage>
</organism>
<dbReference type="STRING" id="273121.WS1968"/>
<dbReference type="PANTHER" id="PTHR38731:SF3">
    <property type="entry name" value="BLL6125 PROTEIN"/>
    <property type="match status" value="1"/>
</dbReference>